<dbReference type="InterPro" id="IPR001810">
    <property type="entry name" value="F-box_dom"/>
</dbReference>
<dbReference type="Proteomes" id="UP000799428">
    <property type="component" value="Unassembled WGS sequence"/>
</dbReference>
<dbReference type="OrthoDB" id="4192220at2759"/>
<sequence length="343" mass="38163">MTSLLDLPDELLVSILEHVRAQDFAGALNVLIVNKRIYRIAHEIIRRHVHLNPNRPAPLSQFVRDISYVRSLTLTRFTNHKDPLKILLRTLPSATRLTSLSLVPWMEKRSTRRHTASAIAQIIQVMPSTLTNFEMDSAEFGGPWRGVHMCSHIGRLIPRLRVLRVNLDGICAEFLHGLQGNATSQLRVAVTRFNEPQIPSANMGCGTLEASEFAVLVRQLLERGNFPSLEHFLIVDQSQPLAVLRGLNWSHHFRVRDVCTDKDSFHKYSDHGVFAPGERRYSIEGLGGETTTGSTDDLVKLTEGSASWITLSNGSRIPPSNGEKERPILIISGSGSATACTTP</sequence>
<reference evidence="2" key="1">
    <citation type="journal article" date="2020" name="Stud. Mycol.">
        <title>101 Dothideomycetes genomes: a test case for predicting lifestyles and emergence of pathogens.</title>
        <authorList>
            <person name="Haridas S."/>
            <person name="Albert R."/>
            <person name="Binder M."/>
            <person name="Bloem J."/>
            <person name="Labutti K."/>
            <person name="Salamov A."/>
            <person name="Andreopoulos B."/>
            <person name="Baker S."/>
            <person name="Barry K."/>
            <person name="Bills G."/>
            <person name="Bluhm B."/>
            <person name="Cannon C."/>
            <person name="Castanera R."/>
            <person name="Culley D."/>
            <person name="Daum C."/>
            <person name="Ezra D."/>
            <person name="Gonzalez J."/>
            <person name="Henrissat B."/>
            <person name="Kuo A."/>
            <person name="Liang C."/>
            <person name="Lipzen A."/>
            <person name="Lutzoni F."/>
            <person name="Magnuson J."/>
            <person name="Mondo S."/>
            <person name="Nolan M."/>
            <person name="Ohm R."/>
            <person name="Pangilinan J."/>
            <person name="Park H.-J."/>
            <person name="Ramirez L."/>
            <person name="Alfaro M."/>
            <person name="Sun H."/>
            <person name="Tritt A."/>
            <person name="Yoshinaga Y."/>
            <person name="Zwiers L.-H."/>
            <person name="Turgeon B."/>
            <person name="Goodwin S."/>
            <person name="Spatafora J."/>
            <person name="Crous P."/>
            <person name="Grigoriev I."/>
        </authorList>
    </citation>
    <scope>NUCLEOTIDE SEQUENCE</scope>
    <source>
        <strain evidence="2">CBS 279.74</strain>
    </source>
</reference>
<name>A0A6G1KK03_9PLEO</name>
<evidence type="ECO:0000313" key="3">
    <source>
        <dbReference type="Proteomes" id="UP000799428"/>
    </source>
</evidence>
<keyword evidence="3" id="KW-1185">Reference proteome</keyword>
<proteinExistence type="predicted"/>
<gene>
    <name evidence="2" type="ORF">K504DRAFT_487496</name>
</gene>
<evidence type="ECO:0000259" key="1">
    <source>
        <dbReference type="PROSITE" id="PS50181"/>
    </source>
</evidence>
<organism evidence="2 3">
    <name type="scientific">Pleomassaria siparia CBS 279.74</name>
    <dbReference type="NCBI Taxonomy" id="1314801"/>
    <lineage>
        <taxon>Eukaryota</taxon>
        <taxon>Fungi</taxon>
        <taxon>Dikarya</taxon>
        <taxon>Ascomycota</taxon>
        <taxon>Pezizomycotina</taxon>
        <taxon>Dothideomycetes</taxon>
        <taxon>Pleosporomycetidae</taxon>
        <taxon>Pleosporales</taxon>
        <taxon>Pleomassariaceae</taxon>
        <taxon>Pleomassaria</taxon>
    </lineage>
</organism>
<feature type="domain" description="F-box" evidence="1">
    <location>
        <begin position="1"/>
        <end position="48"/>
    </location>
</feature>
<protein>
    <recommendedName>
        <fullName evidence="1">F-box domain-containing protein</fullName>
    </recommendedName>
</protein>
<dbReference type="PROSITE" id="PS50181">
    <property type="entry name" value="FBOX"/>
    <property type="match status" value="1"/>
</dbReference>
<dbReference type="EMBL" id="MU005765">
    <property type="protein sequence ID" value="KAF2712953.1"/>
    <property type="molecule type" value="Genomic_DNA"/>
</dbReference>
<dbReference type="AlphaFoldDB" id="A0A6G1KK03"/>
<accession>A0A6G1KK03</accession>
<evidence type="ECO:0000313" key="2">
    <source>
        <dbReference type="EMBL" id="KAF2712953.1"/>
    </source>
</evidence>